<dbReference type="InterPro" id="IPR041371">
    <property type="entry name" value="GH92_N"/>
</dbReference>
<evidence type="ECO:0008006" key="7">
    <source>
        <dbReference type="Google" id="ProtNLM"/>
    </source>
</evidence>
<dbReference type="SUPFAM" id="SSF48208">
    <property type="entry name" value="Six-hairpin glycosidases"/>
    <property type="match status" value="1"/>
</dbReference>
<dbReference type="PANTHER" id="PTHR12143:SF43">
    <property type="entry name" value="PUTATIVE-RELATED"/>
    <property type="match status" value="1"/>
</dbReference>
<dbReference type="GO" id="GO:0005975">
    <property type="term" value="P:carbohydrate metabolic process"/>
    <property type="evidence" value="ECO:0007669"/>
    <property type="project" value="InterPro"/>
</dbReference>
<proteinExistence type="predicted"/>
<dbReference type="Pfam" id="PF17678">
    <property type="entry name" value="Glyco_hydro_92N"/>
    <property type="match status" value="1"/>
</dbReference>
<dbReference type="GO" id="GO:0005634">
    <property type="term" value="C:nucleus"/>
    <property type="evidence" value="ECO:0007669"/>
    <property type="project" value="TreeGrafter"/>
</dbReference>
<dbReference type="Proteomes" id="UP001212997">
    <property type="component" value="Unassembled WGS sequence"/>
</dbReference>
<dbReference type="NCBIfam" id="TIGR01180">
    <property type="entry name" value="aman2_put"/>
    <property type="match status" value="1"/>
</dbReference>
<feature type="chain" id="PRO_5042263145" description="Glycoside hydrolase family 92 protein" evidence="2">
    <location>
        <begin position="23"/>
        <end position="783"/>
    </location>
</feature>
<evidence type="ECO:0000256" key="2">
    <source>
        <dbReference type="SAM" id="SignalP"/>
    </source>
</evidence>
<feature type="domain" description="Glycosyl hydrolase family 92 N-terminal" evidence="4">
    <location>
        <begin position="40"/>
        <end position="291"/>
    </location>
</feature>
<dbReference type="Pfam" id="PF07971">
    <property type="entry name" value="Glyco_hydro_92"/>
    <property type="match status" value="1"/>
</dbReference>
<dbReference type="FunFam" id="3.30.2080.10:FF:000001">
    <property type="entry name" value="Alpha-1,2-mannosidase subfamily"/>
    <property type="match status" value="1"/>
</dbReference>
<dbReference type="InterPro" id="IPR008928">
    <property type="entry name" value="6-hairpin_glycosidase_sf"/>
</dbReference>
<dbReference type="InterPro" id="IPR005887">
    <property type="entry name" value="GH92_a_mannosidase_put"/>
</dbReference>
<comment type="caution">
    <text evidence="5">The sequence shown here is derived from an EMBL/GenBank/DDBJ whole genome shotgun (WGS) entry which is preliminary data.</text>
</comment>
<dbReference type="Gene3D" id="2.70.98.10">
    <property type="match status" value="2"/>
</dbReference>
<evidence type="ECO:0000259" key="3">
    <source>
        <dbReference type="Pfam" id="PF07971"/>
    </source>
</evidence>
<dbReference type="AlphaFoldDB" id="A0AAD5V304"/>
<name>A0AAD5V304_9APHY</name>
<dbReference type="Gene3D" id="1.20.1050.60">
    <property type="entry name" value="alpha-1,2-mannosidase"/>
    <property type="match status" value="1"/>
</dbReference>
<feature type="compositionally biased region" description="Basic and acidic residues" evidence="1">
    <location>
        <begin position="770"/>
        <end position="783"/>
    </location>
</feature>
<feature type="signal peptide" evidence="2">
    <location>
        <begin position="1"/>
        <end position="22"/>
    </location>
</feature>
<keyword evidence="2" id="KW-0732">Signal</keyword>
<dbReference type="InterPro" id="IPR050883">
    <property type="entry name" value="PNGase"/>
</dbReference>
<keyword evidence="6" id="KW-1185">Reference proteome</keyword>
<dbReference type="InterPro" id="IPR014718">
    <property type="entry name" value="GH-type_carb-bd"/>
</dbReference>
<dbReference type="Gene3D" id="3.30.2080.10">
    <property type="entry name" value="GH92 mannosidase domain"/>
    <property type="match status" value="1"/>
</dbReference>
<reference evidence="5" key="1">
    <citation type="submission" date="2022-07" db="EMBL/GenBank/DDBJ databases">
        <title>Genome Sequence of Physisporinus lineatus.</title>
        <authorList>
            <person name="Buettner E."/>
        </authorList>
    </citation>
    <scope>NUCLEOTIDE SEQUENCE</scope>
    <source>
        <strain evidence="5">VT162</strain>
    </source>
</reference>
<sequence length="783" mass="86827">MGGHRTKRVFVVLLTWALHVSSRQDIPKSFASPPSEGVDLVDPFIGNGGDSPNGSGGMIPSTAPPFAMTRWVAQTRQNYVSMTPYNYTDDTIHGFQGTHQPAIWMGESGQVIVVPGAGSIKSVFEDRGMKFSHEDEVVSASYYRAYLTAIDGGTIKAEQSATSRVGHLRFTFSDARTPYVLIEASRASVMGSADTRNVTYPMGSVNINEKTRQLTGYNAERQDFIIGPSTAPSFAGHFCARFSEPFASWGTASNADGQLQEGNEKARGKQVSGYVVFDPKVKVLDVKIGVSFISEEQACSNIDNEVPDGFKYKAGAERKRQFSTPLFSTRSRRYPYEQSENGRYYSGYDDAIHEGESYTGYSIWDTYRAAWAWQILLAPERIPGMVQSMLQDYKEVGKTPILNNTSTDTRRQGGWLPMWKNIVGTHADSLISEAVVKGVTGFDLELAYEAVYKDATVPPESDWTISYYDREENVGYEVRAGLSSVYDTKGWVANDIHSESASRTLDYAYDDHAVAVLSEYLTENGKASLTESRNSSAFFAERSRLASYALFNTATGFMEARNANGSWAGQDEGWTEGDMWAYTFDVVQDVDGLIERRGGKRQFVDFLDLHFDGGHNDHTNEPSHHIPYLYVFADAASKTQERVREIARLNYNTSVNGLSGNEDCGQMSAWYIFSALGFYPVNPVSREYIIGTPFFEKVTIDLPNASEPLVILAPEAPTKPYIHSVKVNGEELMKPVLMHDQLVDGGVIEFVMSGQPRAWGSGTLFTKTGQKSESRKPHVHVEL</sequence>
<dbReference type="GO" id="GO:0030246">
    <property type="term" value="F:carbohydrate binding"/>
    <property type="evidence" value="ECO:0007669"/>
    <property type="project" value="InterPro"/>
</dbReference>
<feature type="region of interest" description="Disordered" evidence="1">
    <location>
        <begin position="764"/>
        <end position="783"/>
    </location>
</feature>
<evidence type="ECO:0000259" key="4">
    <source>
        <dbReference type="Pfam" id="PF17678"/>
    </source>
</evidence>
<protein>
    <recommendedName>
        <fullName evidence="7">Glycoside hydrolase family 92 protein</fullName>
    </recommendedName>
</protein>
<feature type="domain" description="Glycosyl hydrolase family 92" evidence="3">
    <location>
        <begin position="316"/>
        <end position="753"/>
    </location>
</feature>
<dbReference type="GO" id="GO:0006516">
    <property type="term" value="P:glycoprotein catabolic process"/>
    <property type="evidence" value="ECO:0007669"/>
    <property type="project" value="TreeGrafter"/>
</dbReference>
<dbReference type="GO" id="GO:0000224">
    <property type="term" value="F:peptide-N4-(N-acetyl-beta-glucosaminyl)asparagine amidase activity"/>
    <property type="evidence" value="ECO:0007669"/>
    <property type="project" value="TreeGrafter"/>
</dbReference>
<evidence type="ECO:0000256" key="1">
    <source>
        <dbReference type="SAM" id="MobiDB-lite"/>
    </source>
</evidence>
<organism evidence="5 6">
    <name type="scientific">Meripilus lineatus</name>
    <dbReference type="NCBI Taxonomy" id="2056292"/>
    <lineage>
        <taxon>Eukaryota</taxon>
        <taxon>Fungi</taxon>
        <taxon>Dikarya</taxon>
        <taxon>Basidiomycota</taxon>
        <taxon>Agaricomycotina</taxon>
        <taxon>Agaricomycetes</taxon>
        <taxon>Polyporales</taxon>
        <taxon>Meripilaceae</taxon>
        <taxon>Meripilus</taxon>
    </lineage>
</organism>
<dbReference type="EMBL" id="JANAWD010000178">
    <property type="protein sequence ID" value="KAJ3484729.1"/>
    <property type="molecule type" value="Genomic_DNA"/>
</dbReference>
<dbReference type="Gene3D" id="1.20.1610.10">
    <property type="entry name" value="alpha-1,2-mannosidases domains"/>
    <property type="match status" value="1"/>
</dbReference>
<evidence type="ECO:0000313" key="5">
    <source>
        <dbReference type="EMBL" id="KAJ3484729.1"/>
    </source>
</evidence>
<gene>
    <name evidence="5" type="ORF">NLI96_g5439</name>
</gene>
<evidence type="ECO:0000313" key="6">
    <source>
        <dbReference type="Proteomes" id="UP001212997"/>
    </source>
</evidence>
<dbReference type="PANTHER" id="PTHR12143">
    <property type="entry name" value="PEPTIDE N-GLYCANASE PNGASE -RELATED"/>
    <property type="match status" value="1"/>
</dbReference>
<dbReference type="InterPro" id="IPR012939">
    <property type="entry name" value="Glyco_hydro_92"/>
</dbReference>
<accession>A0AAD5V304</accession>
<dbReference type="GO" id="GO:0005829">
    <property type="term" value="C:cytosol"/>
    <property type="evidence" value="ECO:0007669"/>
    <property type="project" value="TreeGrafter"/>
</dbReference>